<protein>
    <submittedName>
        <fullName evidence="7">Formate dehydrogenase subunit alpha</fullName>
        <ecNumber evidence="7">1.17.1.9</ecNumber>
    </submittedName>
</protein>
<feature type="region of interest" description="Disordered" evidence="5">
    <location>
        <begin position="1"/>
        <end position="24"/>
    </location>
</feature>
<dbReference type="InterPro" id="IPR050123">
    <property type="entry name" value="Prok_molybdopt-oxidoreductase"/>
</dbReference>
<dbReference type="EMBL" id="JBHSDS010000006">
    <property type="protein sequence ID" value="MFC4358376.1"/>
    <property type="molecule type" value="Genomic_DNA"/>
</dbReference>
<dbReference type="PANTHER" id="PTHR43105">
    <property type="entry name" value="RESPIRATORY NITRATE REDUCTASE"/>
    <property type="match status" value="1"/>
</dbReference>
<accession>A0ABD5PBU3</accession>
<dbReference type="PROSITE" id="PS00490">
    <property type="entry name" value="MOLYBDOPTERIN_PROK_2"/>
    <property type="match status" value="1"/>
</dbReference>
<evidence type="ECO:0000256" key="3">
    <source>
        <dbReference type="ARBA" id="ARBA00023004"/>
    </source>
</evidence>
<keyword evidence="4" id="KW-0411">Iron-sulfur</keyword>
<dbReference type="Proteomes" id="UP001595921">
    <property type="component" value="Unassembled WGS sequence"/>
</dbReference>
<reference evidence="7 8" key="1">
    <citation type="journal article" date="2019" name="Int. J. Syst. Evol. Microbiol.">
        <title>The Global Catalogue of Microorganisms (GCM) 10K type strain sequencing project: providing services to taxonomists for standard genome sequencing and annotation.</title>
        <authorList>
            <consortium name="The Broad Institute Genomics Platform"/>
            <consortium name="The Broad Institute Genome Sequencing Center for Infectious Disease"/>
            <person name="Wu L."/>
            <person name="Ma J."/>
        </authorList>
    </citation>
    <scope>NUCLEOTIDE SEQUENCE [LARGE SCALE GENOMIC DNA]</scope>
    <source>
        <strain evidence="7 8">CGMCC 1.12553</strain>
    </source>
</reference>
<dbReference type="GO" id="GO:0046872">
    <property type="term" value="F:metal ion binding"/>
    <property type="evidence" value="ECO:0007669"/>
    <property type="project" value="UniProtKB-KW"/>
</dbReference>
<dbReference type="InterPro" id="IPR006963">
    <property type="entry name" value="Mopterin_OxRdtase_4Fe-4S_dom"/>
</dbReference>
<evidence type="ECO:0000259" key="6">
    <source>
        <dbReference type="SMART" id="SM00926"/>
    </source>
</evidence>
<organism evidence="7 8">
    <name type="scientific">Halobium salinum</name>
    <dbReference type="NCBI Taxonomy" id="1364940"/>
    <lineage>
        <taxon>Archaea</taxon>
        <taxon>Methanobacteriati</taxon>
        <taxon>Methanobacteriota</taxon>
        <taxon>Stenosarchaea group</taxon>
        <taxon>Halobacteria</taxon>
        <taxon>Halobacteriales</taxon>
        <taxon>Haloferacaceae</taxon>
        <taxon>Halobium</taxon>
    </lineage>
</organism>
<dbReference type="InterPro" id="IPR006657">
    <property type="entry name" value="MoPterin_dinucl-bd_dom"/>
</dbReference>
<name>A0ABD5PBU3_9EURY</name>
<dbReference type="Pfam" id="PF01568">
    <property type="entry name" value="Molydop_binding"/>
    <property type="match status" value="1"/>
</dbReference>
<keyword evidence="1" id="KW-0004">4Fe-4S</keyword>
<dbReference type="InterPro" id="IPR041924">
    <property type="entry name" value="Formate_Dh-H_N"/>
</dbReference>
<dbReference type="Gene3D" id="3.40.228.10">
    <property type="entry name" value="Dimethylsulfoxide Reductase, domain 2"/>
    <property type="match status" value="1"/>
</dbReference>
<evidence type="ECO:0000313" key="8">
    <source>
        <dbReference type="Proteomes" id="UP001595921"/>
    </source>
</evidence>
<dbReference type="InterPro" id="IPR006656">
    <property type="entry name" value="Mopterin_OxRdtase"/>
</dbReference>
<dbReference type="NCBIfam" id="TIGR01591">
    <property type="entry name" value="Fdh-alpha"/>
    <property type="match status" value="1"/>
</dbReference>
<feature type="compositionally biased region" description="Polar residues" evidence="5">
    <location>
        <begin position="469"/>
        <end position="481"/>
    </location>
</feature>
<keyword evidence="2" id="KW-0479">Metal-binding</keyword>
<evidence type="ECO:0000313" key="7">
    <source>
        <dbReference type="EMBL" id="MFC4358376.1"/>
    </source>
</evidence>
<dbReference type="PANTHER" id="PTHR43105:SF10">
    <property type="entry name" value="NADH-QUINONE OXIDOREDUCTASE SUBUNIT G"/>
    <property type="match status" value="1"/>
</dbReference>
<keyword evidence="7" id="KW-0560">Oxidoreductase</keyword>
<comment type="caution">
    <text evidence="7">The sequence shown here is derived from an EMBL/GenBank/DDBJ whole genome shotgun (WGS) entry which is preliminary data.</text>
</comment>
<evidence type="ECO:0000256" key="2">
    <source>
        <dbReference type="ARBA" id="ARBA00022723"/>
    </source>
</evidence>
<sequence>MASDDLTGDDTDSTGDDVDPAPASAPDHAVCPFCGVGCALRYDERRGVGVGAKGAVNRRGELCPKGVAAYDVVGDDERLTAPMVRDAPGGGLREASWDEALSRVVDEFAGVRDEFGPDALAFFASSNCTNEENYVLGKLARVLGTNNVDNCARLCHASTVAAMAGRFGAGAMTNTLDDVGEADCFLVWGANPAEQHPVIFSSYLYPALKRGTDLVVVDPRETATARHADVHLPVRPGYDIPLLNAMCAVVLDEGLEGDAFLDARIDADSLDALRAHLDGFDVDAAAERAGVDPADLRAAARLYGGADRAAAFTGMGTSQHHCGTANVHALLNLALLTGNVGKRGAGVNPLRGQNNVQGAGDVGALPNVLPGYRPVTDRDARAAVADVWGVSPPAEPGLTEVELTHRFGDEVRAAYVFGENPAVTEPNANRVADALDDVFLVVHDIYPSETTEYADVVLPGSAFAEKDGTVTNTDRQIQRSRPSADPPGDARRDFDVLTEVARRLAAETGVAADLATPGFDYPDPEAAFDELRRVAPIYAGVSYAGIGAASQRWPFPEGATEGTGVLHAETFANGERRARLEPVDHVDPADEVEETQLVLTTGRVLQHFNSGAVTRRSGVLTRLRGEDSLQIHPEDAAERGVADGDRLVVENDRGRVEVAAEVTPAVRRGTVFCTFHFAEPLANRLTGDALDPTAKIPEYKHSAVHVRVASEGSDSAPNRDA</sequence>
<feature type="region of interest" description="Disordered" evidence="5">
    <location>
        <begin position="467"/>
        <end position="492"/>
    </location>
</feature>
<proteinExistence type="predicted"/>
<gene>
    <name evidence="7" type="primary">fdhF</name>
    <name evidence="7" type="ORF">ACFO0N_10510</name>
</gene>
<dbReference type="Pfam" id="PF00384">
    <property type="entry name" value="Molybdopterin"/>
    <property type="match status" value="1"/>
</dbReference>
<dbReference type="SUPFAM" id="SSF50692">
    <property type="entry name" value="ADC-like"/>
    <property type="match status" value="1"/>
</dbReference>
<dbReference type="SMART" id="SM00926">
    <property type="entry name" value="Molybdop_Fe4S4"/>
    <property type="match status" value="1"/>
</dbReference>
<dbReference type="Pfam" id="PF04879">
    <property type="entry name" value="Molybdop_Fe4S4"/>
    <property type="match status" value="1"/>
</dbReference>
<dbReference type="Gene3D" id="3.40.50.740">
    <property type="match status" value="1"/>
</dbReference>
<feature type="compositionally biased region" description="Acidic residues" evidence="5">
    <location>
        <begin position="1"/>
        <end position="19"/>
    </location>
</feature>
<dbReference type="InterPro" id="IPR009010">
    <property type="entry name" value="Asp_de-COase-like_dom_sf"/>
</dbReference>
<dbReference type="CDD" id="cd00508">
    <property type="entry name" value="MopB_CT_Fdh-Nap-like"/>
    <property type="match status" value="1"/>
</dbReference>
<dbReference type="Gene3D" id="2.20.25.90">
    <property type="entry name" value="ADC-like domains"/>
    <property type="match status" value="1"/>
</dbReference>
<evidence type="ECO:0000256" key="4">
    <source>
        <dbReference type="ARBA" id="ARBA00023014"/>
    </source>
</evidence>
<dbReference type="AlphaFoldDB" id="A0ABD5PBU3"/>
<dbReference type="EC" id="1.17.1.9" evidence="7"/>
<dbReference type="Gene3D" id="2.40.40.20">
    <property type="match status" value="1"/>
</dbReference>
<dbReference type="GO" id="GO:0051539">
    <property type="term" value="F:4 iron, 4 sulfur cluster binding"/>
    <property type="evidence" value="ECO:0007669"/>
    <property type="project" value="UniProtKB-KW"/>
</dbReference>
<dbReference type="CDD" id="cd02753">
    <property type="entry name" value="MopB_Formate-Dh-H"/>
    <property type="match status" value="1"/>
</dbReference>
<dbReference type="RefSeq" id="WP_267623917.1">
    <property type="nucleotide sequence ID" value="NZ_JAODIW010000008.1"/>
</dbReference>
<evidence type="ECO:0000256" key="1">
    <source>
        <dbReference type="ARBA" id="ARBA00022485"/>
    </source>
</evidence>
<keyword evidence="3" id="KW-0408">Iron</keyword>
<dbReference type="GO" id="GO:0008863">
    <property type="term" value="F:formate dehydrogenase (NAD+) activity"/>
    <property type="evidence" value="ECO:0007669"/>
    <property type="project" value="UniProtKB-EC"/>
</dbReference>
<feature type="domain" description="4Fe-4S Mo/W bis-MGD-type" evidence="6">
    <location>
        <begin position="24"/>
        <end position="75"/>
    </location>
</feature>
<dbReference type="InterPro" id="IPR006655">
    <property type="entry name" value="Mopterin_OxRdtase_prok_CS"/>
</dbReference>
<dbReference type="SUPFAM" id="SSF53706">
    <property type="entry name" value="Formate dehydrogenase/DMSO reductase, domains 1-3"/>
    <property type="match status" value="1"/>
</dbReference>
<evidence type="ECO:0000256" key="5">
    <source>
        <dbReference type="SAM" id="MobiDB-lite"/>
    </source>
</evidence>
<keyword evidence="8" id="KW-1185">Reference proteome</keyword>
<dbReference type="InterPro" id="IPR006478">
    <property type="entry name" value="Formate_DH_asu"/>
</dbReference>